<comment type="similarity">
    <text evidence="2">Belongs to the MgtC/SapB family.</text>
</comment>
<evidence type="ECO:0000256" key="3">
    <source>
        <dbReference type="ARBA" id="ARBA00022475"/>
    </source>
</evidence>
<dbReference type="RefSeq" id="WP_188464431.1">
    <property type="nucleotide sequence ID" value="NZ_BMFQ01000002.1"/>
</dbReference>
<reference evidence="9" key="1">
    <citation type="journal article" date="2014" name="Int. J. Syst. Evol. Microbiol.">
        <title>Complete genome sequence of Corynebacterium casei LMG S-19264T (=DSM 44701T), isolated from a smear-ripened cheese.</title>
        <authorList>
            <consortium name="US DOE Joint Genome Institute (JGI-PGF)"/>
            <person name="Walter F."/>
            <person name="Albersmeier A."/>
            <person name="Kalinowski J."/>
            <person name="Ruckert C."/>
        </authorList>
    </citation>
    <scope>NUCLEOTIDE SEQUENCE</scope>
    <source>
        <strain evidence="9">CGMCC 1.12751</strain>
    </source>
</reference>
<comment type="caution">
    <text evidence="9">The sequence shown here is derived from an EMBL/GenBank/DDBJ whole genome shotgun (WGS) entry which is preliminary data.</text>
</comment>
<evidence type="ECO:0000259" key="8">
    <source>
        <dbReference type="Pfam" id="PF02308"/>
    </source>
</evidence>
<evidence type="ECO:0000256" key="4">
    <source>
        <dbReference type="ARBA" id="ARBA00022692"/>
    </source>
</evidence>
<dbReference type="InterPro" id="IPR003416">
    <property type="entry name" value="MgtC/SapB/SrpB/YhiD_fam"/>
</dbReference>
<comment type="subcellular location">
    <subcellularLocation>
        <location evidence="1">Cell membrane</location>
        <topology evidence="1">Multi-pass membrane protein</topology>
    </subcellularLocation>
</comment>
<evidence type="ECO:0000256" key="6">
    <source>
        <dbReference type="ARBA" id="ARBA00023136"/>
    </source>
</evidence>
<evidence type="ECO:0000256" key="2">
    <source>
        <dbReference type="ARBA" id="ARBA00009298"/>
    </source>
</evidence>
<dbReference type="PANTHER" id="PTHR33778">
    <property type="entry name" value="PROTEIN MGTC"/>
    <property type="match status" value="1"/>
</dbReference>
<accession>A0A917GJR7</accession>
<feature type="transmembrane region" description="Helical" evidence="7">
    <location>
        <begin position="6"/>
        <end position="23"/>
    </location>
</feature>
<dbReference type="Proteomes" id="UP000625976">
    <property type="component" value="Unassembled WGS sequence"/>
</dbReference>
<dbReference type="Pfam" id="PF02308">
    <property type="entry name" value="MgtC"/>
    <property type="match status" value="1"/>
</dbReference>
<evidence type="ECO:0000256" key="1">
    <source>
        <dbReference type="ARBA" id="ARBA00004651"/>
    </source>
</evidence>
<keyword evidence="10" id="KW-1185">Reference proteome</keyword>
<gene>
    <name evidence="9" type="ORF">GCM10010976_20390</name>
</gene>
<feature type="transmembrane region" description="Helical" evidence="7">
    <location>
        <begin position="35"/>
        <end position="53"/>
    </location>
</feature>
<proteinExistence type="inferred from homology"/>
<keyword evidence="6 7" id="KW-0472">Membrane</keyword>
<protein>
    <recommendedName>
        <fullName evidence="8">MgtC/SapB/SrpB/YhiD N-terminal domain-containing protein</fullName>
    </recommendedName>
</protein>
<sequence>MTTTDFLLRLCAASLAGLLIGFERQWQHKSAGLKTNMLVATGAAIFTMLSIQFNHFSNDVDVTRIIAQVVSGIGFLGAGIIFKEGATVHGLTTAATIWCSAAIGCISGAGFFTETLICTFLVLIINIVLQPLDTWLKNRK</sequence>
<dbReference type="PRINTS" id="PR01837">
    <property type="entry name" value="MGTCSAPBPROT"/>
</dbReference>
<dbReference type="GO" id="GO:0005886">
    <property type="term" value="C:plasma membrane"/>
    <property type="evidence" value="ECO:0007669"/>
    <property type="project" value="UniProtKB-SubCell"/>
</dbReference>
<evidence type="ECO:0000256" key="5">
    <source>
        <dbReference type="ARBA" id="ARBA00022989"/>
    </source>
</evidence>
<keyword evidence="3" id="KW-1003">Cell membrane</keyword>
<dbReference type="PANTHER" id="PTHR33778:SF3">
    <property type="entry name" value="PROTEIN MGTC"/>
    <property type="match status" value="1"/>
</dbReference>
<evidence type="ECO:0000256" key="7">
    <source>
        <dbReference type="SAM" id="Phobius"/>
    </source>
</evidence>
<feature type="domain" description="MgtC/SapB/SrpB/YhiD N-terminal" evidence="8">
    <location>
        <begin position="10"/>
        <end position="134"/>
    </location>
</feature>
<feature type="transmembrane region" description="Helical" evidence="7">
    <location>
        <begin position="65"/>
        <end position="82"/>
    </location>
</feature>
<dbReference type="InterPro" id="IPR049177">
    <property type="entry name" value="MgtC_SapB_SrpB_YhiD_N"/>
</dbReference>
<keyword evidence="4 7" id="KW-0812">Transmembrane</keyword>
<organism evidence="9 10">
    <name type="scientific">Bizionia arctica</name>
    <dbReference type="NCBI Taxonomy" id="1495645"/>
    <lineage>
        <taxon>Bacteria</taxon>
        <taxon>Pseudomonadati</taxon>
        <taxon>Bacteroidota</taxon>
        <taxon>Flavobacteriia</taxon>
        <taxon>Flavobacteriales</taxon>
        <taxon>Flavobacteriaceae</taxon>
        <taxon>Bizionia</taxon>
    </lineage>
</organism>
<feature type="transmembrane region" description="Helical" evidence="7">
    <location>
        <begin position="94"/>
        <end position="113"/>
    </location>
</feature>
<evidence type="ECO:0000313" key="9">
    <source>
        <dbReference type="EMBL" id="GGG48980.1"/>
    </source>
</evidence>
<keyword evidence="5 7" id="KW-1133">Transmembrane helix</keyword>
<reference evidence="9" key="2">
    <citation type="submission" date="2020-09" db="EMBL/GenBank/DDBJ databases">
        <authorList>
            <person name="Sun Q."/>
            <person name="Zhou Y."/>
        </authorList>
    </citation>
    <scope>NUCLEOTIDE SEQUENCE</scope>
    <source>
        <strain evidence="9">CGMCC 1.12751</strain>
    </source>
</reference>
<dbReference type="EMBL" id="BMFQ01000002">
    <property type="protein sequence ID" value="GGG48980.1"/>
    <property type="molecule type" value="Genomic_DNA"/>
</dbReference>
<name>A0A917GJR7_9FLAO</name>
<dbReference type="AlphaFoldDB" id="A0A917GJR7"/>
<evidence type="ECO:0000313" key="10">
    <source>
        <dbReference type="Proteomes" id="UP000625976"/>
    </source>
</evidence>